<dbReference type="InterPro" id="IPR042099">
    <property type="entry name" value="ANL_N_sf"/>
</dbReference>
<protein>
    <recommendedName>
        <fullName evidence="2">N-acetyltransferase domain-containing protein</fullName>
    </recommendedName>
</protein>
<dbReference type="GO" id="GO:0016747">
    <property type="term" value="F:acyltransferase activity, transferring groups other than amino-acyl groups"/>
    <property type="evidence" value="ECO:0007669"/>
    <property type="project" value="InterPro"/>
</dbReference>
<dbReference type="GO" id="GO:0004467">
    <property type="term" value="F:long-chain fatty acid-CoA ligase activity"/>
    <property type="evidence" value="ECO:0007669"/>
    <property type="project" value="TreeGrafter"/>
</dbReference>
<feature type="region of interest" description="Disordered" evidence="1">
    <location>
        <begin position="1540"/>
        <end position="1563"/>
    </location>
</feature>
<dbReference type="Gene3D" id="3.40.630.30">
    <property type="match status" value="1"/>
</dbReference>
<feature type="domain" description="N-acetyltransferase" evidence="2">
    <location>
        <begin position="1385"/>
        <end position="1553"/>
    </location>
</feature>
<dbReference type="RefSeq" id="WP_176066516.1">
    <property type="nucleotide sequence ID" value="NZ_BJTG01000007.1"/>
</dbReference>
<evidence type="ECO:0000313" key="3">
    <source>
        <dbReference type="EMBL" id="GEJ58189.1"/>
    </source>
</evidence>
<proteinExistence type="predicted"/>
<reference evidence="4" key="1">
    <citation type="journal article" date="2020" name="Appl. Environ. Microbiol.">
        <title>Diazotrophic Anaeromyxobacter Isolates from Soils.</title>
        <authorList>
            <person name="Masuda Y."/>
            <person name="Yamanaka H."/>
            <person name="Xu Z.X."/>
            <person name="Shiratori Y."/>
            <person name="Aono T."/>
            <person name="Amachi S."/>
            <person name="Senoo K."/>
            <person name="Itoh H."/>
        </authorList>
    </citation>
    <scope>NUCLEOTIDE SEQUENCE [LARGE SCALE GENOMIC DNA]</scope>
    <source>
        <strain evidence="4">R267</strain>
    </source>
</reference>
<keyword evidence="4" id="KW-1185">Reference proteome</keyword>
<dbReference type="Pfam" id="PF00501">
    <property type="entry name" value="AMP-binding"/>
    <property type="match status" value="1"/>
</dbReference>
<dbReference type="Proteomes" id="UP000503640">
    <property type="component" value="Unassembled WGS sequence"/>
</dbReference>
<dbReference type="InterPro" id="IPR000873">
    <property type="entry name" value="AMP-dep_synth/lig_dom"/>
</dbReference>
<evidence type="ECO:0000313" key="4">
    <source>
        <dbReference type="Proteomes" id="UP000503640"/>
    </source>
</evidence>
<dbReference type="PROSITE" id="PS00455">
    <property type="entry name" value="AMP_BINDING"/>
    <property type="match status" value="1"/>
</dbReference>
<dbReference type="CDD" id="cd04301">
    <property type="entry name" value="NAT_SF"/>
    <property type="match status" value="1"/>
</dbReference>
<dbReference type="PANTHER" id="PTHR43272">
    <property type="entry name" value="LONG-CHAIN-FATTY-ACID--COA LIGASE"/>
    <property type="match status" value="1"/>
</dbReference>
<evidence type="ECO:0000259" key="2">
    <source>
        <dbReference type="PROSITE" id="PS51186"/>
    </source>
</evidence>
<dbReference type="InterPro" id="IPR000182">
    <property type="entry name" value="GNAT_dom"/>
</dbReference>
<dbReference type="SUPFAM" id="SSF55729">
    <property type="entry name" value="Acyl-CoA N-acyltransferases (Nat)"/>
    <property type="match status" value="1"/>
</dbReference>
<dbReference type="PANTHER" id="PTHR43272:SF52">
    <property type="entry name" value="AMP-DEPENDENT SYNTHETASE_LIGASE DOMAIN-CONTAINING PROTEIN"/>
    <property type="match status" value="1"/>
</dbReference>
<dbReference type="EMBL" id="BJTG01000007">
    <property type="protein sequence ID" value="GEJ58189.1"/>
    <property type="molecule type" value="Genomic_DNA"/>
</dbReference>
<sequence>MAHEQASTLARLASHWSRPGPVAQDLLAETRDALAGVHPAELPHVAALVETLLGRTRSPEARLPARRALFTLLDASRRRFFTQALPAEQVPDWTRLLVGVIDRADYTLGEVLRSREETDPRTVAMRVLGADATELTVADVARRTRSIARGILSLMRDEPDGKVAILSENSLETALCDLACLTNGIVDFPLPANAVAEHVVYMLRHSGARVLVASDEEQLAKVLPALSSLPELREVVVVSPGCADRHGLLSLEQMVGQGGGAFDDVVRVTRAAEVRSRDLATVMYTSGTTGRPKGIAFSQLNVVSKRLCRGFALPQVGEGDVFLSYLPLYHTFGRYLELCASLWWGATYVFARSTSHASLLEDFKAVRPTLFISVPKKWIELHDTAVQEAASDDLEETAAHLKALTGGRLRYGLSAAGYLDPLVFKAFHRAGIELCSGYGMTEATGGVTMTPPGEYFDQSIGTALPGVECRRAEDGELLIRGPYVSEGYWGPGGIDRGLDADGWFGTGDLVSEDALGHFRIVGRKKEIYKNRAGQTIAPQRVENLFRDFDAVAQAFLVGDHREYNTLLIWPNYATQPALRDLSPADLNELLSSLVASANRFLAPFERVVAFQVLPRALDEAHGELTHKLSFKREVVERNWSELVERMYVQKHLALTVDGMFLRIPNWVLREMGVLQHEVRLEDGRLQAGARSMRVGADPAAPGAMRLGDLAYTVPASVFDFGALLARPALWLGNEELVAFIGEEAFHSLVARRRRAASEIQLDARVWPAPTHSRVSRLVDAVEVERTTFHSIHAAGELLRAERPEARRAVAHLQSGVSAGRSEHATVCRALLRRAADSPDEEIRRRAFRALLPEEDAEETLATLRLFLDRLGPMALRDEDLAILGERGLSDPQVAVLLASLSADAALDEVRDPSERRLLVGTMRLLVAHANTHPRWYAAVRVPLARLSMHDDEELGARASEELDRLRRGFSNWIGPNLRLAIDPESGNEYGWKDVIGFEHGIGERTRELLLRAIIDTTLVRASCFLFGRGALLSLADIPPGGATVSYLGTGHGKAVFRLSIHTRARETFDSAINLVSAMHPAELREEISWLLAAGAPPPLVEAFGGYYPEYGIFTEEYIPGDHVARQVERLERHGETKRLKTLWPYLAWSALSAHIAFWDRTGRKLAVREPSPEAFIVPSHDYHTGTRLVSISDRCACGSFDELLDRFQDFFLNRVEASRPDLAGEVSETMLFSAAVEALGLTRARALLEVAARIDRRGPAIAAFLEAVRDGGYTPLRVHFAARRFARWLAATPAATVEARGKMLGELWGTYRLSELEATWPDTRIRFFRQTVFAGARAELGAALDRLMQRARSVSMLGLDLEEQVAAHRAALRTTAEEDYFLARMTYRYLAPTDDAQLISLPAGDKQVTEVVMGLRDEQGERFWVRAPATPREAARLLQLFHEANLQVTFTAEHEFLVALDGDETVMGGVFYRWVAPDRAHMEKLVMARKHRGQGIADGLMGEFFRRLRAHGATAVETGYYQPEYLSRFGFRTDPTSGGLVSDLAAEPTPPAPPSPVAAAASR</sequence>
<name>A0A7I9VPW2_9BACT</name>
<dbReference type="PROSITE" id="PS51186">
    <property type="entry name" value="GNAT"/>
    <property type="match status" value="1"/>
</dbReference>
<evidence type="ECO:0000256" key="1">
    <source>
        <dbReference type="SAM" id="MobiDB-lite"/>
    </source>
</evidence>
<dbReference type="InterPro" id="IPR020845">
    <property type="entry name" value="AMP-binding_CS"/>
</dbReference>
<dbReference type="Gene3D" id="3.40.50.12780">
    <property type="entry name" value="N-terminal domain of ligase-like"/>
    <property type="match status" value="1"/>
</dbReference>
<organism evidence="3 4">
    <name type="scientific">Anaeromyxobacter diazotrophicus</name>
    <dbReference type="NCBI Taxonomy" id="2590199"/>
    <lineage>
        <taxon>Bacteria</taxon>
        <taxon>Pseudomonadati</taxon>
        <taxon>Myxococcota</taxon>
        <taxon>Myxococcia</taxon>
        <taxon>Myxococcales</taxon>
        <taxon>Cystobacterineae</taxon>
        <taxon>Anaeromyxobacteraceae</taxon>
        <taxon>Anaeromyxobacter</taxon>
    </lineage>
</organism>
<accession>A0A7I9VPW2</accession>
<dbReference type="GO" id="GO:0016020">
    <property type="term" value="C:membrane"/>
    <property type="evidence" value="ECO:0007669"/>
    <property type="project" value="TreeGrafter"/>
</dbReference>
<gene>
    <name evidence="3" type="ORF">AMYX_29300</name>
</gene>
<comment type="caution">
    <text evidence="3">The sequence shown here is derived from an EMBL/GenBank/DDBJ whole genome shotgun (WGS) entry which is preliminary data.</text>
</comment>
<dbReference type="Pfam" id="PF00583">
    <property type="entry name" value="Acetyltransf_1"/>
    <property type="match status" value="1"/>
</dbReference>
<dbReference type="SUPFAM" id="SSF56801">
    <property type="entry name" value="Acetyl-CoA synthetase-like"/>
    <property type="match status" value="1"/>
</dbReference>
<dbReference type="InterPro" id="IPR016181">
    <property type="entry name" value="Acyl_CoA_acyltransferase"/>
</dbReference>
<dbReference type="Pfam" id="PF23562">
    <property type="entry name" value="AMP-binding_C_3"/>
    <property type="match status" value="1"/>
</dbReference>